<dbReference type="AlphaFoldDB" id="A0AAX3M7U6"/>
<feature type="transmembrane region" description="Helical" evidence="12">
    <location>
        <begin position="73"/>
        <end position="93"/>
    </location>
</feature>
<evidence type="ECO:0000256" key="12">
    <source>
        <dbReference type="SAM" id="Phobius"/>
    </source>
</evidence>
<evidence type="ECO:0000256" key="3">
    <source>
        <dbReference type="ARBA" id="ARBA00022475"/>
    </source>
</evidence>
<dbReference type="Gene3D" id="1.10.3730.20">
    <property type="match status" value="1"/>
</dbReference>
<keyword evidence="3" id="KW-1003">Cell membrane</keyword>
<feature type="transmembrane region" description="Helical" evidence="12">
    <location>
        <begin position="7"/>
        <end position="24"/>
    </location>
</feature>
<dbReference type="EMBL" id="CP117416">
    <property type="protein sequence ID" value="WCT58210.1"/>
    <property type="molecule type" value="Genomic_DNA"/>
</dbReference>
<dbReference type="InterPro" id="IPR037185">
    <property type="entry name" value="EmrE-like"/>
</dbReference>
<keyword evidence="11 12" id="KW-0472">Membrane</keyword>
<keyword evidence="6" id="KW-0441">Lipid A biosynthesis</keyword>
<protein>
    <submittedName>
        <fullName evidence="14">EamA family transporter</fullName>
    </submittedName>
</protein>
<reference evidence="14 15" key="1">
    <citation type="submission" date="2023-02" db="EMBL/GenBank/DDBJ databases">
        <title>Genome sequence of Paenibacillus kyungheensis KACC 18744.</title>
        <authorList>
            <person name="Kim S."/>
            <person name="Heo J."/>
            <person name="Kwon S.-W."/>
        </authorList>
    </citation>
    <scope>NUCLEOTIDE SEQUENCE [LARGE SCALE GENOMIC DNA]</scope>
    <source>
        <strain evidence="14 15">KACC 18744</strain>
    </source>
</reference>
<evidence type="ECO:0000313" key="15">
    <source>
        <dbReference type="Proteomes" id="UP001220509"/>
    </source>
</evidence>
<dbReference type="InterPro" id="IPR000620">
    <property type="entry name" value="EamA_dom"/>
</dbReference>
<comment type="subcellular location">
    <subcellularLocation>
        <location evidence="1">Cell membrane</location>
        <topology evidence="1">Multi-pass membrane protein</topology>
    </subcellularLocation>
</comment>
<organism evidence="14 15">
    <name type="scientific">Paenibacillus kyungheensis</name>
    <dbReference type="NCBI Taxonomy" id="1452732"/>
    <lineage>
        <taxon>Bacteria</taxon>
        <taxon>Bacillati</taxon>
        <taxon>Bacillota</taxon>
        <taxon>Bacilli</taxon>
        <taxon>Bacillales</taxon>
        <taxon>Paenibacillaceae</taxon>
        <taxon>Paenibacillus</taxon>
    </lineage>
</organism>
<evidence type="ECO:0000256" key="11">
    <source>
        <dbReference type="ARBA" id="ARBA00023136"/>
    </source>
</evidence>
<evidence type="ECO:0000256" key="8">
    <source>
        <dbReference type="ARBA" id="ARBA00022985"/>
    </source>
</evidence>
<evidence type="ECO:0000256" key="7">
    <source>
        <dbReference type="ARBA" id="ARBA00022692"/>
    </source>
</evidence>
<accession>A0AAX3M7U6</accession>
<dbReference type="PANTHER" id="PTHR30561">
    <property type="entry name" value="SMR FAMILY PROTON-DEPENDENT DRUG EFFLUX TRANSPORTER SUGE"/>
    <property type="match status" value="1"/>
</dbReference>
<dbReference type="KEGG" id="pka:PQ456_19515"/>
<keyword evidence="5" id="KW-0997">Cell inner membrane</keyword>
<evidence type="ECO:0000313" key="14">
    <source>
        <dbReference type="EMBL" id="WCT58210.1"/>
    </source>
</evidence>
<evidence type="ECO:0000256" key="9">
    <source>
        <dbReference type="ARBA" id="ARBA00022989"/>
    </source>
</evidence>
<keyword evidence="9 12" id="KW-1133">Transmembrane helix</keyword>
<evidence type="ECO:0000256" key="5">
    <source>
        <dbReference type="ARBA" id="ARBA00022519"/>
    </source>
</evidence>
<keyword evidence="7 12" id="KW-0812">Transmembrane</keyword>
<dbReference type="SUPFAM" id="SSF103481">
    <property type="entry name" value="Multidrug resistance efflux transporter EmrE"/>
    <property type="match status" value="1"/>
</dbReference>
<dbReference type="GO" id="GO:0005886">
    <property type="term" value="C:plasma membrane"/>
    <property type="evidence" value="ECO:0007669"/>
    <property type="project" value="UniProtKB-SubCell"/>
</dbReference>
<keyword evidence="10" id="KW-0443">Lipid metabolism</keyword>
<keyword evidence="15" id="KW-1185">Reference proteome</keyword>
<feature type="transmembrane region" description="Helical" evidence="12">
    <location>
        <begin position="44"/>
        <end position="66"/>
    </location>
</feature>
<proteinExistence type="inferred from homology"/>
<gene>
    <name evidence="14" type="ORF">PQ456_19515</name>
</gene>
<dbReference type="GO" id="GO:0009103">
    <property type="term" value="P:lipopolysaccharide biosynthetic process"/>
    <property type="evidence" value="ECO:0007669"/>
    <property type="project" value="UniProtKB-KW"/>
</dbReference>
<evidence type="ECO:0000256" key="1">
    <source>
        <dbReference type="ARBA" id="ARBA00004651"/>
    </source>
</evidence>
<evidence type="ECO:0000256" key="4">
    <source>
        <dbReference type="ARBA" id="ARBA00022516"/>
    </source>
</evidence>
<keyword evidence="8" id="KW-0448">Lipopolysaccharide biosynthesis</keyword>
<dbReference type="InterPro" id="IPR000390">
    <property type="entry name" value="Small_drug/metabolite_transptr"/>
</dbReference>
<dbReference type="Proteomes" id="UP001220509">
    <property type="component" value="Chromosome"/>
</dbReference>
<feature type="domain" description="EamA" evidence="13">
    <location>
        <begin position="32"/>
        <end position="116"/>
    </location>
</feature>
<evidence type="ECO:0000259" key="13">
    <source>
        <dbReference type="Pfam" id="PF00892"/>
    </source>
</evidence>
<keyword evidence="4" id="KW-0444">Lipid biosynthesis</keyword>
<evidence type="ECO:0000256" key="2">
    <source>
        <dbReference type="ARBA" id="ARBA00007362"/>
    </source>
</evidence>
<dbReference type="Pfam" id="PF00892">
    <property type="entry name" value="EamA"/>
    <property type="match status" value="1"/>
</dbReference>
<dbReference type="PANTHER" id="PTHR30561:SF9">
    <property type="entry name" value="4-AMINO-4-DEOXY-L-ARABINOSE-PHOSPHOUNDECAPRENOL FLIPPASE SUBUNIT ARNF-RELATED"/>
    <property type="match status" value="1"/>
</dbReference>
<sequence length="119" mass="13061">MDSMVSYVLLLLNILMLVSGQAFFKLGLEKIGGVTLATAWKALFSPTIIIGLFLYVVATLIWFVVLSRLPLSIAYPIQSLAYVLGIFLAVLMFHESVSPMKWIGAIIIVIGVLFIAVDK</sequence>
<evidence type="ECO:0000256" key="10">
    <source>
        <dbReference type="ARBA" id="ARBA00023098"/>
    </source>
</evidence>
<name>A0AAX3M7U6_9BACL</name>
<dbReference type="GO" id="GO:0022857">
    <property type="term" value="F:transmembrane transporter activity"/>
    <property type="evidence" value="ECO:0007669"/>
    <property type="project" value="InterPro"/>
</dbReference>
<evidence type="ECO:0000256" key="6">
    <source>
        <dbReference type="ARBA" id="ARBA00022556"/>
    </source>
</evidence>
<feature type="transmembrane region" description="Helical" evidence="12">
    <location>
        <begin position="99"/>
        <end position="117"/>
    </location>
</feature>
<comment type="similarity">
    <text evidence="2">Belongs to the EamA transporter family.</text>
</comment>